<evidence type="ECO:0000313" key="1">
    <source>
        <dbReference type="EMBL" id="MFC6333062.1"/>
    </source>
</evidence>
<comment type="caution">
    <text evidence="1">The sequence shown here is derived from an EMBL/GenBank/DDBJ whole genome shotgun (WGS) entry which is preliminary data.</text>
</comment>
<reference evidence="2" key="1">
    <citation type="journal article" date="2019" name="Int. J. Syst. Evol. Microbiol.">
        <title>The Global Catalogue of Microorganisms (GCM) 10K type strain sequencing project: providing services to taxonomists for standard genome sequencing and annotation.</title>
        <authorList>
            <consortium name="The Broad Institute Genomics Platform"/>
            <consortium name="The Broad Institute Genome Sequencing Center for Infectious Disease"/>
            <person name="Wu L."/>
            <person name="Ma J."/>
        </authorList>
    </citation>
    <scope>NUCLEOTIDE SEQUENCE [LARGE SCALE GENOMIC DNA]</scope>
    <source>
        <strain evidence="2">PCU 280</strain>
    </source>
</reference>
<sequence>MKRTLIFLILLAVVVIAIVFYFPKDVTINAQGIKYRLGNDALEQPIHVTIKGKVHRSLLGDRTFKGIVELEGEELPVPQNQRQLELKFYKEFGAVIIYAYNDRGAAKHHSVGTIYFDKHFNNATIALLEPKENTGSSWSAADGLMITVPATNRQEAANKSNEIMGKYINGYILE</sequence>
<evidence type="ECO:0000313" key="2">
    <source>
        <dbReference type="Proteomes" id="UP001596233"/>
    </source>
</evidence>
<protein>
    <submittedName>
        <fullName evidence="1">Uncharacterized protein</fullName>
    </submittedName>
</protein>
<gene>
    <name evidence="1" type="ORF">ACFP56_10540</name>
</gene>
<keyword evidence="2" id="KW-1185">Reference proteome</keyword>
<accession>A0ABW1V5K5</accession>
<name>A0ABW1V5K5_9BACL</name>
<dbReference type="EMBL" id="JBHSTE010000003">
    <property type="protein sequence ID" value="MFC6333062.1"/>
    <property type="molecule type" value="Genomic_DNA"/>
</dbReference>
<proteinExistence type="predicted"/>
<dbReference type="RefSeq" id="WP_379234128.1">
    <property type="nucleotide sequence ID" value="NZ_JBHSTE010000003.1"/>
</dbReference>
<organism evidence="1 2">
    <name type="scientific">Paenibacillus septentrionalis</name>
    <dbReference type="NCBI Taxonomy" id="429342"/>
    <lineage>
        <taxon>Bacteria</taxon>
        <taxon>Bacillati</taxon>
        <taxon>Bacillota</taxon>
        <taxon>Bacilli</taxon>
        <taxon>Bacillales</taxon>
        <taxon>Paenibacillaceae</taxon>
        <taxon>Paenibacillus</taxon>
    </lineage>
</organism>
<dbReference type="Proteomes" id="UP001596233">
    <property type="component" value="Unassembled WGS sequence"/>
</dbReference>